<organism evidence="1 2">
    <name type="scientific">Rhamnusium bicolor</name>
    <dbReference type="NCBI Taxonomy" id="1586634"/>
    <lineage>
        <taxon>Eukaryota</taxon>
        <taxon>Metazoa</taxon>
        <taxon>Ecdysozoa</taxon>
        <taxon>Arthropoda</taxon>
        <taxon>Hexapoda</taxon>
        <taxon>Insecta</taxon>
        <taxon>Pterygota</taxon>
        <taxon>Neoptera</taxon>
        <taxon>Endopterygota</taxon>
        <taxon>Coleoptera</taxon>
        <taxon>Polyphaga</taxon>
        <taxon>Cucujiformia</taxon>
        <taxon>Chrysomeloidea</taxon>
        <taxon>Cerambycidae</taxon>
        <taxon>Lepturinae</taxon>
        <taxon>Rhagiini</taxon>
        <taxon>Rhamnusium</taxon>
    </lineage>
</organism>
<comment type="caution">
    <text evidence="1">The sequence shown here is derived from an EMBL/GenBank/DDBJ whole genome shotgun (WGS) entry which is preliminary data.</text>
</comment>
<evidence type="ECO:0000313" key="1">
    <source>
        <dbReference type="EMBL" id="KAJ8939697.1"/>
    </source>
</evidence>
<accession>A0AAV8XKV9</accession>
<dbReference type="Proteomes" id="UP001162156">
    <property type="component" value="Unassembled WGS sequence"/>
</dbReference>
<reference evidence="1" key="1">
    <citation type="journal article" date="2023" name="Insect Mol. Biol.">
        <title>Genome sequencing provides insights into the evolution of gene families encoding plant cell wall-degrading enzymes in longhorned beetles.</title>
        <authorList>
            <person name="Shin N.R."/>
            <person name="Okamura Y."/>
            <person name="Kirsch R."/>
            <person name="Pauchet Y."/>
        </authorList>
    </citation>
    <scope>NUCLEOTIDE SEQUENCE</scope>
    <source>
        <strain evidence="1">RBIC_L_NR</strain>
    </source>
</reference>
<sequence>MGKRRVYILPQWKETGLHGGLRFAIKEWNPDLLEGLDILITSKSGSDVIRLQIGGNNNEKIFLHYNNKFIEEKTFLHIISAGNNSNSILL</sequence>
<dbReference type="AlphaFoldDB" id="A0AAV8XKV9"/>
<proteinExistence type="predicted"/>
<gene>
    <name evidence="1" type="ORF">NQ314_011039</name>
</gene>
<protein>
    <submittedName>
        <fullName evidence="1">Uncharacterized protein</fullName>
    </submittedName>
</protein>
<evidence type="ECO:0000313" key="2">
    <source>
        <dbReference type="Proteomes" id="UP001162156"/>
    </source>
</evidence>
<name>A0AAV8XKV9_9CUCU</name>
<keyword evidence="2" id="KW-1185">Reference proteome</keyword>
<dbReference type="EMBL" id="JANEYF010003052">
    <property type="protein sequence ID" value="KAJ8939697.1"/>
    <property type="molecule type" value="Genomic_DNA"/>
</dbReference>